<feature type="region of interest" description="Disordered" evidence="1">
    <location>
        <begin position="64"/>
        <end position="87"/>
    </location>
</feature>
<evidence type="ECO:0000256" key="2">
    <source>
        <dbReference type="SAM" id="Phobius"/>
    </source>
</evidence>
<reference evidence="3 4" key="1">
    <citation type="submission" date="2024-10" db="EMBL/GenBank/DDBJ databases">
        <title>The Natural Products Discovery Center: Release of the First 8490 Sequenced Strains for Exploring Actinobacteria Biosynthetic Diversity.</title>
        <authorList>
            <person name="Kalkreuter E."/>
            <person name="Kautsar S.A."/>
            <person name="Yang D."/>
            <person name="Bader C.D."/>
            <person name="Teijaro C.N."/>
            <person name="Fluegel L."/>
            <person name="Davis C.M."/>
            <person name="Simpson J.R."/>
            <person name="Lauterbach L."/>
            <person name="Steele A.D."/>
            <person name="Gui C."/>
            <person name="Meng S."/>
            <person name="Li G."/>
            <person name="Viehrig K."/>
            <person name="Ye F."/>
            <person name="Su P."/>
            <person name="Kiefer A.F."/>
            <person name="Nichols A."/>
            <person name="Cepeda A.J."/>
            <person name="Yan W."/>
            <person name="Fan B."/>
            <person name="Jiang Y."/>
            <person name="Adhikari A."/>
            <person name="Zheng C.-J."/>
            <person name="Schuster L."/>
            <person name="Cowan T.M."/>
            <person name="Smanski M.J."/>
            <person name="Chevrette M.G."/>
            <person name="De Carvalho L.P.S."/>
            <person name="Shen B."/>
        </authorList>
    </citation>
    <scope>NUCLEOTIDE SEQUENCE [LARGE SCALE GENOMIC DNA]</scope>
    <source>
        <strain evidence="3 4">NPDC004045</strain>
    </source>
</reference>
<proteinExistence type="predicted"/>
<sequence length="87" mass="8430">MAGRAPPGRMPGTVRTAQVDEIHAGAAGIGLTVTVGMPHGAAAACGAMFGFAAIAPPVMTATSVRRGQRGARDGGSPRSACARGAGT</sequence>
<keyword evidence="2" id="KW-0472">Membrane</keyword>
<dbReference type="Proteomes" id="UP001601444">
    <property type="component" value="Unassembled WGS sequence"/>
</dbReference>
<comment type="caution">
    <text evidence="3">The sequence shown here is derived from an EMBL/GenBank/DDBJ whole genome shotgun (WGS) entry which is preliminary data.</text>
</comment>
<gene>
    <name evidence="3" type="ORF">ACFYTF_15490</name>
</gene>
<keyword evidence="4" id="KW-1185">Reference proteome</keyword>
<feature type="transmembrane region" description="Helical" evidence="2">
    <location>
        <begin position="41"/>
        <end position="62"/>
    </location>
</feature>
<keyword evidence="2" id="KW-0812">Transmembrane</keyword>
<evidence type="ECO:0000313" key="3">
    <source>
        <dbReference type="EMBL" id="MFF0544233.1"/>
    </source>
</evidence>
<name>A0ABW6PPA7_9NOCA</name>
<dbReference type="RefSeq" id="WP_387700834.1">
    <property type="nucleotide sequence ID" value="NZ_JBIAMX010000008.1"/>
</dbReference>
<accession>A0ABW6PPA7</accession>
<evidence type="ECO:0000313" key="4">
    <source>
        <dbReference type="Proteomes" id="UP001601444"/>
    </source>
</evidence>
<organism evidence="3 4">
    <name type="scientific">Nocardia thailandica</name>
    <dbReference type="NCBI Taxonomy" id="257275"/>
    <lineage>
        <taxon>Bacteria</taxon>
        <taxon>Bacillati</taxon>
        <taxon>Actinomycetota</taxon>
        <taxon>Actinomycetes</taxon>
        <taxon>Mycobacteriales</taxon>
        <taxon>Nocardiaceae</taxon>
        <taxon>Nocardia</taxon>
    </lineage>
</organism>
<evidence type="ECO:0000256" key="1">
    <source>
        <dbReference type="SAM" id="MobiDB-lite"/>
    </source>
</evidence>
<dbReference type="EMBL" id="JBIAMX010000008">
    <property type="protein sequence ID" value="MFF0544233.1"/>
    <property type="molecule type" value="Genomic_DNA"/>
</dbReference>
<protein>
    <submittedName>
        <fullName evidence="3">Uncharacterized protein</fullName>
    </submittedName>
</protein>
<keyword evidence="2" id="KW-1133">Transmembrane helix</keyword>